<dbReference type="Proteomes" id="UP000634136">
    <property type="component" value="Unassembled WGS sequence"/>
</dbReference>
<protein>
    <submittedName>
        <fullName evidence="1">Uncharacterized protein</fullName>
    </submittedName>
</protein>
<sequence>MGSVVDSLELILGLKMGSVVDSKDVNYLNILLN</sequence>
<comment type="caution">
    <text evidence="1">The sequence shown here is derived from an EMBL/GenBank/DDBJ whole genome shotgun (WGS) entry which is preliminary data.</text>
</comment>
<evidence type="ECO:0000313" key="1">
    <source>
        <dbReference type="EMBL" id="KAF7817706.1"/>
    </source>
</evidence>
<dbReference type="EMBL" id="JAAIUW010000009">
    <property type="protein sequence ID" value="KAF7817706.1"/>
    <property type="molecule type" value="Genomic_DNA"/>
</dbReference>
<proteinExistence type="predicted"/>
<name>A0A834T9T5_9FABA</name>
<accession>A0A834T9T5</accession>
<dbReference type="AlphaFoldDB" id="A0A834T9T5"/>
<keyword evidence="2" id="KW-1185">Reference proteome</keyword>
<gene>
    <name evidence="1" type="ORF">G2W53_031675</name>
</gene>
<evidence type="ECO:0000313" key="2">
    <source>
        <dbReference type="Proteomes" id="UP000634136"/>
    </source>
</evidence>
<reference evidence="1" key="1">
    <citation type="submission" date="2020-09" db="EMBL/GenBank/DDBJ databases">
        <title>Genome-Enabled Discovery of Anthraquinone Biosynthesis in Senna tora.</title>
        <authorList>
            <person name="Kang S.-H."/>
            <person name="Pandey R.P."/>
            <person name="Lee C.-M."/>
            <person name="Sim J.-S."/>
            <person name="Jeong J.-T."/>
            <person name="Choi B.-S."/>
            <person name="Jung M."/>
            <person name="Ginzburg D."/>
            <person name="Zhao K."/>
            <person name="Won S.Y."/>
            <person name="Oh T.-J."/>
            <person name="Yu Y."/>
            <person name="Kim N.-H."/>
            <person name="Lee O.R."/>
            <person name="Lee T.-H."/>
            <person name="Bashyal P."/>
            <person name="Kim T.-S."/>
            <person name="Lee W.-H."/>
            <person name="Kawkins C."/>
            <person name="Kim C.-K."/>
            <person name="Kim J.S."/>
            <person name="Ahn B.O."/>
            <person name="Rhee S.Y."/>
            <person name="Sohng J.K."/>
        </authorList>
    </citation>
    <scope>NUCLEOTIDE SEQUENCE</scope>
    <source>
        <tissue evidence="1">Leaf</tissue>
    </source>
</reference>
<organism evidence="1 2">
    <name type="scientific">Senna tora</name>
    <dbReference type="NCBI Taxonomy" id="362788"/>
    <lineage>
        <taxon>Eukaryota</taxon>
        <taxon>Viridiplantae</taxon>
        <taxon>Streptophyta</taxon>
        <taxon>Embryophyta</taxon>
        <taxon>Tracheophyta</taxon>
        <taxon>Spermatophyta</taxon>
        <taxon>Magnoliopsida</taxon>
        <taxon>eudicotyledons</taxon>
        <taxon>Gunneridae</taxon>
        <taxon>Pentapetalae</taxon>
        <taxon>rosids</taxon>
        <taxon>fabids</taxon>
        <taxon>Fabales</taxon>
        <taxon>Fabaceae</taxon>
        <taxon>Caesalpinioideae</taxon>
        <taxon>Cassia clade</taxon>
        <taxon>Senna</taxon>
    </lineage>
</organism>